<dbReference type="AlphaFoldDB" id="A0A6M5YBQ3"/>
<evidence type="ECO:0000256" key="1">
    <source>
        <dbReference type="SAM" id="MobiDB-lite"/>
    </source>
</evidence>
<proteinExistence type="predicted"/>
<sequence>MDNDEEDVERQEAQINGRTEGPFGSDDADADLRMEDNRHRPEQENSANGLDSMQVRGGQDGRNNRGIGSTDMDSQNGVLRMNDRDNSTMEVTDEGANSAVAGAEKTNTAMVDVTTHGPDDYGSADQVGVPKAQEEAKQQNDGDEDEELTTDADQHNDDELAQTGTELDNKPTY</sequence>
<reference evidence="2 3" key="1">
    <citation type="submission" date="2020-05" db="EMBL/GenBank/DDBJ databases">
        <title>Genome sequencing of Spirosoma sp. TS118.</title>
        <authorList>
            <person name="Lee J.-H."/>
            <person name="Jeong S."/>
            <person name="Zhao L."/>
            <person name="Jung J.-H."/>
            <person name="Kim M.-K."/>
            <person name="Lim S."/>
        </authorList>
    </citation>
    <scope>NUCLEOTIDE SEQUENCE [LARGE SCALE GENOMIC DNA]</scope>
    <source>
        <strain evidence="2 3">TS118</strain>
    </source>
</reference>
<dbReference type="EMBL" id="CP053435">
    <property type="protein sequence ID" value="QJW90974.1"/>
    <property type="molecule type" value="Genomic_DNA"/>
</dbReference>
<feature type="compositionally biased region" description="Polar residues" evidence="1">
    <location>
        <begin position="162"/>
        <end position="173"/>
    </location>
</feature>
<name>A0A6M5YBQ3_9BACT</name>
<feature type="compositionally biased region" description="Acidic residues" evidence="1">
    <location>
        <begin position="141"/>
        <end position="150"/>
    </location>
</feature>
<feature type="compositionally biased region" description="Basic and acidic residues" evidence="1">
    <location>
        <begin position="30"/>
        <end position="43"/>
    </location>
</feature>
<dbReference type="RefSeq" id="WP_171740819.1">
    <property type="nucleotide sequence ID" value="NZ_CP053435.1"/>
</dbReference>
<keyword evidence="3" id="KW-1185">Reference proteome</keyword>
<organism evidence="2 3">
    <name type="scientific">Spirosoma taeanense</name>
    <dbReference type="NCBI Taxonomy" id="2735870"/>
    <lineage>
        <taxon>Bacteria</taxon>
        <taxon>Pseudomonadati</taxon>
        <taxon>Bacteroidota</taxon>
        <taxon>Cytophagia</taxon>
        <taxon>Cytophagales</taxon>
        <taxon>Cytophagaceae</taxon>
        <taxon>Spirosoma</taxon>
    </lineage>
</organism>
<dbReference type="KEGG" id="stae:HNV11_17120"/>
<evidence type="ECO:0000313" key="2">
    <source>
        <dbReference type="EMBL" id="QJW90974.1"/>
    </source>
</evidence>
<accession>A0A6M5YBQ3</accession>
<feature type="region of interest" description="Disordered" evidence="1">
    <location>
        <begin position="1"/>
        <end position="173"/>
    </location>
</feature>
<evidence type="ECO:0000313" key="3">
    <source>
        <dbReference type="Proteomes" id="UP000502756"/>
    </source>
</evidence>
<dbReference type="Proteomes" id="UP000502756">
    <property type="component" value="Chromosome"/>
</dbReference>
<protein>
    <submittedName>
        <fullName evidence="2">Uncharacterized protein</fullName>
    </submittedName>
</protein>
<gene>
    <name evidence="2" type="ORF">HNV11_17120</name>
</gene>